<reference evidence="8" key="1">
    <citation type="submission" date="2020-01" db="EMBL/GenBank/DDBJ databases">
        <title>Sphingomonas sp. strain CSW-10.</title>
        <authorList>
            <person name="Chen W.-M."/>
        </authorList>
    </citation>
    <scope>NUCLEOTIDE SEQUENCE [LARGE SCALE GENOMIC DNA]</scope>
    <source>
        <strain evidence="8">FSY-8</strain>
    </source>
</reference>
<protein>
    <submittedName>
        <fullName evidence="7">Beta-glycosidase</fullName>
    </submittedName>
</protein>
<dbReference type="InterPro" id="IPR001139">
    <property type="entry name" value="Glyco_hydro_30"/>
</dbReference>
<dbReference type="PANTHER" id="PTHR11069:SF23">
    <property type="entry name" value="LYSOSOMAL ACID GLUCOSYLCERAMIDASE"/>
    <property type="match status" value="1"/>
</dbReference>
<proteinExistence type="inferred from homology"/>
<sequence length="508" mass="55513">MTLKTPELSRRNALKLAGTAAVAASASAGVGAGVAQAAPSVPAVPRGAAGPLWFATSENNAWTQRAVPALSAADSVGLFERDVALDLAKPQQTIAGFGAAFSEKSWDALALLSPADRARAMELLFGQDGCAFSMCRTPMGASDFARQWYSYNETPGDFAMAKFSVANDRQTLIPFMQAAKALNPDLRMWASPWSPPSWMKKGGHYAMAPAWPGAPSNGIKPEQVGAEGTDQFIQEERYFAAYALYFRRYVEEYAKAGIRIDTVMPQNEFNSAQPFPSCCWTPQGLARFLPHLGREMDKLGTKVFFGTLERNNPALFEAVMADPAAAAVVKGIGVQWAGKGTLPHLARRFPNVELWGSEQECGTGTNDWRYARYNWNTMKRYFEHGASAWTYWNIALTAGGMSNWGWAQNSLIVVDPATRAFRVTQDYWLMRHLAAYVRPGARMVPANNFMGFDDQMVFRNPDGSLVLLANNALGSAQKVRYTWNGKMLALELPADSLSTVVLPAAMLA</sequence>
<organism evidence="7 8">
    <name type="scientific">Novosphingobium ovatum</name>
    <dbReference type="NCBI Taxonomy" id="1908523"/>
    <lineage>
        <taxon>Bacteria</taxon>
        <taxon>Pseudomonadati</taxon>
        <taxon>Pseudomonadota</taxon>
        <taxon>Alphaproteobacteria</taxon>
        <taxon>Sphingomonadales</taxon>
        <taxon>Sphingomonadaceae</taxon>
        <taxon>Novosphingobium</taxon>
    </lineage>
</organism>
<accession>A0ABW9XAT9</accession>
<comment type="similarity">
    <text evidence="1 4">Belongs to the glycosyl hydrolase 30 family.</text>
</comment>
<comment type="caution">
    <text evidence="7">The sequence shown here is derived from an EMBL/GenBank/DDBJ whole genome shotgun (WGS) entry which is preliminary data.</text>
</comment>
<evidence type="ECO:0000256" key="4">
    <source>
        <dbReference type="RuleBase" id="RU361188"/>
    </source>
</evidence>
<evidence type="ECO:0000313" key="7">
    <source>
        <dbReference type="EMBL" id="NBC35648.1"/>
    </source>
</evidence>
<keyword evidence="2 5" id="KW-0732">Signal</keyword>
<dbReference type="RefSeq" id="WP_161716897.1">
    <property type="nucleotide sequence ID" value="NZ_JAAAPO010000001.1"/>
</dbReference>
<dbReference type="InterPro" id="IPR033453">
    <property type="entry name" value="Glyco_hydro_30_TIM-barrel"/>
</dbReference>
<keyword evidence="4" id="KW-0326">Glycosidase</keyword>
<dbReference type="Gene3D" id="3.20.20.80">
    <property type="entry name" value="Glycosidases"/>
    <property type="match status" value="1"/>
</dbReference>
<name>A0ABW9XAT9_9SPHN</name>
<dbReference type="InterPro" id="IPR013780">
    <property type="entry name" value="Glyco_hydro_b"/>
</dbReference>
<keyword evidence="8" id="KW-1185">Reference proteome</keyword>
<evidence type="ECO:0000313" key="8">
    <source>
        <dbReference type="Proteomes" id="UP000753724"/>
    </source>
</evidence>
<evidence type="ECO:0000256" key="2">
    <source>
        <dbReference type="ARBA" id="ARBA00022729"/>
    </source>
</evidence>
<feature type="chain" id="PRO_5046089127" evidence="5">
    <location>
        <begin position="38"/>
        <end position="508"/>
    </location>
</feature>
<gene>
    <name evidence="7" type="ORF">GTZ99_03655</name>
</gene>
<dbReference type="Pfam" id="PF02055">
    <property type="entry name" value="Glyco_hydro_30"/>
    <property type="match status" value="1"/>
</dbReference>
<feature type="signal peptide" evidence="5">
    <location>
        <begin position="1"/>
        <end position="37"/>
    </location>
</feature>
<dbReference type="Proteomes" id="UP000753724">
    <property type="component" value="Unassembled WGS sequence"/>
</dbReference>
<dbReference type="PRINTS" id="PR00843">
    <property type="entry name" value="GLHYDRLASE30"/>
</dbReference>
<dbReference type="PROSITE" id="PS51318">
    <property type="entry name" value="TAT"/>
    <property type="match status" value="1"/>
</dbReference>
<dbReference type="InterPro" id="IPR017853">
    <property type="entry name" value="GH"/>
</dbReference>
<evidence type="ECO:0000256" key="1">
    <source>
        <dbReference type="ARBA" id="ARBA00005382"/>
    </source>
</evidence>
<dbReference type="PANTHER" id="PTHR11069">
    <property type="entry name" value="GLUCOSYLCERAMIDASE"/>
    <property type="match status" value="1"/>
</dbReference>
<dbReference type="InterPro" id="IPR006311">
    <property type="entry name" value="TAT_signal"/>
</dbReference>
<feature type="domain" description="Glycosyl hydrolase family 30 TIM-barrel" evidence="6">
    <location>
        <begin position="94"/>
        <end position="435"/>
    </location>
</feature>
<dbReference type="EMBL" id="JAAAPO010000001">
    <property type="protein sequence ID" value="NBC35648.1"/>
    <property type="molecule type" value="Genomic_DNA"/>
</dbReference>
<evidence type="ECO:0000256" key="3">
    <source>
        <dbReference type="ARBA" id="ARBA00022801"/>
    </source>
</evidence>
<keyword evidence="3 4" id="KW-0378">Hydrolase</keyword>
<evidence type="ECO:0000259" key="6">
    <source>
        <dbReference type="Pfam" id="PF02055"/>
    </source>
</evidence>
<evidence type="ECO:0000256" key="5">
    <source>
        <dbReference type="SAM" id="SignalP"/>
    </source>
</evidence>
<dbReference type="Gene3D" id="2.60.40.1180">
    <property type="entry name" value="Golgi alpha-mannosidase II"/>
    <property type="match status" value="1"/>
</dbReference>
<dbReference type="SUPFAM" id="SSF51445">
    <property type="entry name" value="(Trans)glycosidases"/>
    <property type="match status" value="1"/>
</dbReference>